<evidence type="ECO:0000313" key="14">
    <source>
        <dbReference type="EMBL" id="POR38719.1"/>
    </source>
</evidence>
<feature type="compositionally biased region" description="Polar residues" evidence="11">
    <location>
        <begin position="1502"/>
        <end position="1514"/>
    </location>
</feature>
<dbReference type="FunFam" id="1.25.40.1030:FF:000008">
    <property type="entry name" value="Protein transport protein sec16"/>
    <property type="match status" value="1"/>
</dbReference>
<reference evidence="14 15" key="1">
    <citation type="submission" date="2018-01" db="EMBL/GenBank/DDBJ databases">
        <title>Harnessing the power of phylogenomics to disentangle the directionality and signatures of interkingdom host jumping in the parasitic fungal genus Tolypocladium.</title>
        <authorList>
            <person name="Quandt C.A."/>
            <person name="Patterson W."/>
            <person name="Spatafora J.W."/>
        </authorList>
    </citation>
    <scope>NUCLEOTIDE SEQUENCE [LARGE SCALE GENOMIC DNA]</scope>
    <source>
        <strain evidence="14 15">NRBC 100945</strain>
    </source>
</reference>
<protein>
    <recommendedName>
        <fullName evidence="10">Protein transport protein sec16</fullName>
    </recommendedName>
</protein>
<evidence type="ECO:0000256" key="1">
    <source>
        <dbReference type="ARBA" id="ARBA00004397"/>
    </source>
</evidence>
<dbReference type="GO" id="GO:0005789">
    <property type="term" value="C:endoplasmic reticulum membrane"/>
    <property type="evidence" value="ECO:0007669"/>
    <property type="project" value="UniProtKB-SubCell"/>
</dbReference>
<dbReference type="InterPro" id="IPR024340">
    <property type="entry name" value="Sec16_CCD"/>
</dbReference>
<dbReference type="Gene3D" id="1.25.40.1030">
    <property type="match status" value="1"/>
</dbReference>
<dbReference type="Proteomes" id="UP000237481">
    <property type="component" value="Unassembled WGS sequence"/>
</dbReference>
<comment type="caution">
    <text evidence="14">The sequence shown here is derived from an EMBL/GenBank/DDBJ whole genome shotgun (WGS) entry which is preliminary data.</text>
</comment>
<evidence type="ECO:0000256" key="8">
    <source>
        <dbReference type="ARBA" id="ARBA00023136"/>
    </source>
</evidence>
<gene>
    <name evidence="14" type="ORF">TPAR_01079</name>
</gene>
<dbReference type="CDD" id="cd09233">
    <property type="entry name" value="ACE1-Sec16-like"/>
    <property type="match status" value="1"/>
</dbReference>
<evidence type="ECO:0000256" key="9">
    <source>
        <dbReference type="ARBA" id="ARBA00024687"/>
    </source>
</evidence>
<keyword evidence="8 10" id="KW-0472">Membrane</keyword>
<dbReference type="PANTHER" id="PTHR13402">
    <property type="entry name" value="RGPR-RELATED"/>
    <property type="match status" value="1"/>
</dbReference>
<evidence type="ECO:0000256" key="7">
    <source>
        <dbReference type="ARBA" id="ARBA00023006"/>
    </source>
</evidence>
<keyword evidence="4 10" id="KW-0256">Endoplasmic reticulum</keyword>
<feature type="compositionally biased region" description="Basic and acidic residues" evidence="11">
    <location>
        <begin position="128"/>
        <end position="142"/>
    </location>
</feature>
<proteinExistence type="inferred from homology"/>
<feature type="compositionally biased region" description="Basic and acidic residues" evidence="11">
    <location>
        <begin position="51"/>
        <end position="65"/>
    </location>
</feature>
<dbReference type="Pfam" id="PF12932">
    <property type="entry name" value="Sec16"/>
    <property type="match status" value="1"/>
</dbReference>
<comment type="similarity">
    <text evidence="2 10">Belongs to the SEC16 family.</text>
</comment>
<keyword evidence="5 10" id="KW-0931">ER-Golgi transport</keyword>
<feature type="compositionally biased region" description="Pro residues" evidence="11">
    <location>
        <begin position="1865"/>
        <end position="1892"/>
    </location>
</feature>
<feature type="domain" description="Sec16 Sec23-binding" evidence="12">
    <location>
        <begin position="1176"/>
        <end position="1479"/>
    </location>
</feature>
<dbReference type="GO" id="GO:0016192">
    <property type="term" value="P:vesicle-mediated transport"/>
    <property type="evidence" value="ECO:0007669"/>
    <property type="project" value="UniProtKB-KW"/>
</dbReference>
<keyword evidence="15" id="KW-1185">Reference proteome</keyword>
<feature type="compositionally biased region" description="Acidic residues" evidence="11">
    <location>
        <begin position="241"/>
        <end position="253"/>
    </location>
</feature>
<keyword evidence="7 10" id="KW-0072">Autophagy</keyword>
<dbReference type="GO" id="GO:0007030">
    <property type="term" value="P:Golgi organization"/>
    <property type="evidence" value="ECO:0007669"/>
    <property type="project" value="TreeGrafter"/>
</dbReference>
<evidence type="ECO:0000256" key="2">
    <source>
        <dbReference type="ARBA" id="ARBA00005927"/>
    </source>
</evidence>
<evidence type="ECO:0000313" key="15">
    <source>
        <dbReference type="Proteomes" id="UP000237481"/>
    </source>
</evidence>
<evidence type="ECO:0000256" key="4">
    <source>
        <dbReference type="ARBA" id="ARBA00022824"/>
    </source>
</evidence>
<feature type="compositionally biased region" description="Acidic residues" evidence="11">
    <location>
        <begin position="461"/>
        <end position="475"/>
    </location>
</feature>
<dbReference type="GO" id="GO:0070971">
    <property type="term" value="C:endoplasmic reticulum exit site"/>
    <property type="evidence" value="ECO:0007669"/>
    <property type="project" value="TreeGrafter"/>
</dbReference>
<dbReference type="GO" id="GO:0015031">
    <property type="term" value="P:protein transport"/>
    <property type="evidence" value="ECO:0007669"/>
    <property type="project" value="UniProtKB-KW"/>
</dbReference>
<feature type="compositionally biased region" description="Polar residues" evidence="11">
    <location>
        <begin position="1"/>
        <end position="10"/>
    </location>
</feature>
<feature type="domain" description="Sec16 central conserved" evidence="13">
    <location>
        <begin position="998"/>
        <end position="1116"/>
    </location>
</feature>
<comment type="subcellular location">
    <subcellularLocation>
        <location evidence="1">Endoplasmic reticulum membrane</location>
        <topology evidence="1">Peripheral membrane protein</topology>
        <orientation evidence="1">Cytoplasmic side</orientation>
    </subcellularLocation>
</comment>
<comment type="function">
    <text evidence="9 10">Involved in the initiation of assembly of the COPII coat required for the formation of transport vesicles from the endoplasmic reticulum (ER) and the selection of cargo molecules. Also involved in autophagy.</text>
</comment>
<feature type="compositionally biased region" description="Low complexity" evidence="11">
    <location>
        <begin position="759"/>
        <end position="774"/>
    </location>
</feature>
<feature type="compositionally biased region" description="Low complexity" evidence="11">
    <location>
        <begin position="503"/>
        <end position="517"/>
    </location>
</feature>
<organism evidence="14 15">
    <name type="scientific">Tolypocladium paradoxum</name>
    <dbReference type="NCBI Taxonomy" id="94208"/>
    <lineage>
        <taxon>Eukaryota</taxon>
        <taxon>Fungi</taxon>
        <taxon>Dikarya</taxon>
        <taxon>Ascomycota</taxon>
        <taxon>Pezizomycotina</taxon>
        <taxon>Sordariomycetes</taxon>
        <taxon>Hypocreomycetidae</taxon>
        <taxon>Hypocreales</taxon>
        <taxon>Ophiocordycipitaceae</taxon>
        <taxon>Tolypocladium</taxon>
    </lineage>
</organism>
<dbReference type="STRING" id="94208.A0A2S4L8H5"/>
<feature type="compositionally biased region" description="Low complexity" evidence="11">
    <location>
        <begin position="876"/>
        <end position="887"/>
    </location>
</feature>
<dbReference type="PANTHER" id="PTHR13402:SF6">
    <property type="entry name" value="SECRETORY 16, ISOFORM I"/>
    <property type="match status" value="1"/>
</dbReference>
<feature type="compositionally biased region" description="Low complexity" evidence="11">
    <location>
        <begin position="738"/>
        <end position="748"/>
    </location>
</feature>
<evidence type="ECO:0000256" key="5">
    <source>
        <dbReference type="ARBA" id="ARBA00022892"/>
    </source>
</evidence>
<feature type="compositionally biased region" description="Pro residues" evidence="11">
    <location>
        <begin position="674"/>
        <end position="695"/>
    </location>
</feature>
<dbReference type="GO" id="GO:0012507">
    <property type="term" value="C:ER to Golgi transport vesicle membrane"/>
    <property type="evidence" value="ECO:0007669"/>
    <property type="project" value="TreeGrafter"/>
</dbReference>
<accession>A0A2S4L8H5</accession>
<keyword evidence="6 10" id="KW-0653">Protein transport</keyword>
<feature type="compositionally biased region" description="Basic residues" evidence="11">
    <location>
        <begin position="1956"/>
        <end position="1965"/>
    </location>
</feature>
<feature type="region of interest" description="Disordered" evidence="11">
    <location>
        <begin position="1"/>
        <end position="274"/>
    </location>
</feature>
<feature type="compositionally biased region" description="Low complexity" evidence="11">
    <location>
        <begin position="93"/>
        <end position="105"/>
    </location>
</feature>
<feature type="compositionally biased region" description="Basic and acidic residues" evidence="11">
    <location>
        <begin position="1755"/>
        <end position="1781"/>
    </location>
</feature>
<dbReference type="GO" id="GO:0070973">
    <property type="term" value="P:protein localization to endoplasmic reticulum exit site"/>
    <property type="evidence" value="ECO:0007669"/>
    <property type="project" value="TreeGrafter"/>
</dbReference>
<feature type="region of interest" description="Disordered" evidence="11">
    <location>
        <begin position="330"/>
        <end position="957"/>
    </location>
</feature>
<feature type="compositionally biased region" description="Low complexity" evidence="11">
    <location>
        <begin position="661"/>
        <end position="673"/>
    </location>
</feature>
<dbReference type="Pfam" id="PF12931">
    <property type="entry name" value="TPR_Sec16"/>
    <property type="match status" value="1"/>
</dbReference>
<dbReference type="EMBL" id="PKSG01000107">
    <property type="protein sequence ID" value="POR38719.1"/>
    <property type="molecule type" value="Genomic_DNA"/>
</dbReference>
<dbReference type="OrthoDB" id="8918678at2759"/>
<feature type="region of interest" description="Disordered" evidence="11">
    <location>
        <begin position="1484"/>
        <end position="1515"/>
    </location>
</feature>
<sequence>MANGPPSSSWHPALMPNCHSPLAARGAGATDPEVPAEATTEPLGKNTTQHLESRDALDPENEPHAPDAWLSNDADDDDANAWLAADDTEPHADVAPQAAEAPAQQNGVDAWFSQDGGGNNGDAWLAPEDAKPQTDTEAHETEAQPQPDQGLPQTTTSTETRVPPTTAQHSSSMSFARTVSHEVSFNDDDDGDWNLTRADTDTFSFMPPSDRTNSFPVVPPIATNGEEQSDTPLPSTQALDVMEEAEREAEFDEEQYRSGSAHDNHTSPGPPERATATYTQWIGREMQEPEVDASEARYEEGIPLIPHSDATRNETRDGAAVAFVDTFAEDHGNNDDFFTKIQEPGTQVENMGKGIQPIERKSTMQVMGATNPELSRQSTLEETAEEHEATEITESQGVEDATAISSAPDREDERATGQPNTEDLASKWQEAFAGDDDDDEFLLEESAPENKEIDATAFLGSDDEGLLEDDTDDAVPEPQPAPVVSAPRQAAAPNPYAPVGAVPQQSAASHIPSAAAPVQNNPYQRLASAPFNTVPQYGQPPQPRPELAQAQSFADKSKGGYSSPYDLPTDLVSTTVKPRKRASMQQLPREQAPAALRSTSMFSPGHPPSAGRPPAADQVAQRPPLSQKASAPVIRSQGSFFEDLPVTAKPRPSSRHSNRTQSPSPYAPAGQQPQPTPPMPNSMPPPMANSVPPPASIARQSSGVGNLVAPERVSPYAALQSSAPPMPPPSGNATRYSPAPAQQPHGQGAPPPAAPTRYSPAPATSRSASSHSHSGPVTPSQAVLPHLPRTSSPLAHFEASSDKLHSAAHGPNGDAHHFDRRSSSSFEPRLNRVSSLPPTREVDEEEDDASPANISFSATQAPPANMESRYNPAPPAAARQTPPLAAASNHAPSTLSPPKRAGSNYMPQTVPTAHPGFVPPPRASTQSPGAVHGNRQYRPADAGRRPSSSHSVASPTLAKTPHLAYAPGTRIRGQSLTMNMVSPTDGREHDPLERWKGVPVIAWGVGGTVVTSFPKSIPRYAMNQTTPTIVRTCGEVKVRNIKDIEPLQDRLAKFPGPLRGKSKKKEALTWLATGIEAQEKELPDVSFHSQLSLEAKRGVERLLLWKLLRIFIEFDGTLEGNPAVEKAVRDVLSPGTVTPTSDNDALFPTASAMGAQAGPVTSMQADGADPAVIEQIRHDLLKGERETAVWSAVDRRLWGHAMLISHTVSPELYKQVAQEFVRKEVNYPGHNNESIAALYKVLSGNFDDCVDELVPVHARAGLQLVSKEATLGHTKDAMDGLDKWRETLTLILSNRSADDIRGLNALGKLLSSYGRAEAAQVCFIFSRTLSVFGGLDDPNVDFVLLGSDHHQQSEQFAKETEALQLSEVYEYGLTLAGGVAAVAGAPHLAAYKLQHAVTLAEYGYRDKALQYCDAIATAIDSQTRRSPYHHAILETAAHDFMTRLKQAPKDMSSSWMSKPSMNKVSDSVWSRFNKFVAGDEAENGANGGAADADNGPFARIATTPNMSRSPSVSNFEVYGGGSPGYSTNPPPLASASSSRYAPAAAQPAGMANPYAPASQHLPAAPSSGRNSNEHPRNAYEPTYPGTSSSPAPHGGGYAPSGYPASGPGYPSSGPGYQPLQPEATPAVANTHLPVAPQQPASGGYQPYGLQESPSIYPQAGASEAEANTSNQGYQPPAYGYEPPQMTSVVGDEGHGQAGESGTGEYEPPSSQPYGYEPPSYQPDPQPTAEDENDAAKPKRKSFMDDDEDDIPALRPQEKTKSEKDRENEEMFRKAAEEDAKRSAAQQAGKKGWGFGGWFGGKKAEANIGESSPGKPIRAKLGEASSFVYDPELKRWINKKPGAENTEAKKATPPPPRGTPRSVSGTPPPSSTSTPPPTRGRSSVPPPSGPPRSMPSLAPQSSQESLGLGAHPVLSRSASNPGLAAGPPSGPPSRPTTSMSNASSIDDLLGPPAPRKAGQKKQRKSGRYVDVMAK</sequence>
<feature type="compositionally biased region" description="Low complexity" evidence="11">
    <location>
        <begin position="1599"/>
        <end position="1616"/>
    </location>
</feature>
<feature type="compositionally biased region" description="Acidic residues" evidence="11">
    <location>
        <begin position="433"/>
        <end position="447"/>
    </location>
</feature>
<evidence type="ECO:0000256" key="3">
    <source>
        <dbReference type="ARBA" id="ARBA00022448"/>
    </source>
</evidence>
<name>A0A2S4L8H5_9HYPO</name>
<feature type="compositionally biased region" description="Low complexity" evidence="11">
    <location>
        <begin position="1916"/>
        <end position="1926"/>
    </location>
</feature>
<evidence type="ECO:0000259" key="12">
    <source>
        <dbReference type="Pfam" id="PF12931"/>
    </source>
</evidence>
<feature type="compositionally biased region" description="Gly residues" evidence="11">
    <location>
        <begin position="1790"/>
        <end position="1799"/>
    </location>
</feature>
<keyword evidence="3 10" id="KW-0813">Transport</keyword>
<evidence type="ECO:0000256" key="11">
    <source>
        <dbReference type="SAM" id="MobiDB-lite"/>
    </source>
</evidence>
<feature type="compositionally biased region" description="Low complexity" evidence="11">
    <location>
        <begin position="152"/>
        <end position="166"/>
    </location>
</feature>
<evidence type="ECO:0000256" key="6">
    <source>
        <dbReference type="ARBA" id="ARBA00022927"/>
    </source>
</evidence>
<feature type="compositionally biased region" description="Basic and acidic residues" evidence="11">
    <location>
        <begin position="254"/>
        <end position="265"/>
    </location>
</feature>
<feature type="compositionally biased region" description="Polar residues" evidence="11">
    <location>
        <begin position="167"/>
        <end position="183"/>
    </location>
</feature>
<feature type="compositionally biased region" description="Polar residues" evidence="11">
    <location>
        <begin position="852"/>
        <end position="862"/>
    </location>
</feature>
<evidence type="ECO:0000259" key="13">
    <source>
        <dbReference type="Pfam" id="PF12932"/>
    </source>
</evidence>
<evidence type="ECO:0000256" key="10">
    <source>
        <dbReference type="RuleBase" id="RU364101"/>
    </source>
</evidence>
<dbReference type="GO" id="GO:0006914">
    <property type="term" value="P:autophagy"/>
    <property type="evidence" value="ECO:0007669"/>
    <property type="project" value="UniProtKB-KW"/>
</dbReference>
<dbReference type="InterPro" id="IPR024298">
    <property type="entry name" value="Sec16_Sec23-bd"/>
</dbReference>
<feature type="region of interest" description="Disordered" evidence="11">
    <location>
        <begin position="1548"/>
        <end position="1973"/>
    </location>
</feature>